<protein>
    <submittedName>
        <fullName evidence="1">Uncharacterized protein</fullName>
    </submittedName>
</protein>
<evidence type="ECO:0000313" key="1">
    <source>
        <dbReference type="EMBL" id="WTP54639.1"/>
    </source>
</evidence>
<keyword evidence="2" id="KW-1185">Reference proteome</keyword>
<accession>A0ABZ1JX24</accession>
<proteinExistence type="predicted"/>
<dbReference type="EMBL" id="CP108133">
    <property type="protein sequence ID" value="WTP54639.1"/>
    <property type="molecule type" value="Genomic_DNA"/>
</dbReference>
<evidence type="ECO:0000313" key="2">
    <source>
        <dbReference type="Proteomes" id="UP001432166"/>
    </source>
</evidence>
<dbReference type="Proteomes" id="UP001432166">
    <property type="component" value="Chromosome"/>
</dbReference>
<dbReference type="RefSeq" id="WP_328939910.1">
    <property type="nucleotide sequence ID" value="NZ_CP108133.1"/>
</dbReference>
<reference evidence="1" key="1">
    <citation type="submission" date="2022-10" db="EMBL/GenBank/DDBJ databases">
        <title>The complete genomes of actinobacterial strains from the NBC collection.</title>
        <authorList>
            <person name="Joergensen T.S."/>
            <person name="Alvarez Arevalo M."/>
            <person name="Sterndorff E.B."/>
            <person name="Faurdal D."/>
            <person name="Vuksanovic O."/>
            <person name="Mourched A.-S."/>
            <person name="Charusanti P."/>
            <person name="Shaw S."/>
            <person name="Blin K."/>
            <person name="Weber T."/>
        </authorList>
    </citation>
    <scope>NUCLEOTIDE SEQUENCE</scope>
    <source>
        <strain evidence="1">NBC_00189</strain>
    </source>
</reference>
<sequence length="73" mass="7573">MAEQDGEDLMFAIGGIAEDDRALGSCAFQRIQTIPLGQHLLLLLQGGINIASGLSLQLGKRLAAGRPADRAAG</sequence>
<name>A0ABZ1JX24_9ACTN</name>
<organism evidence="1 2">
    <name type="scientific">Streptomyces tauricus</name>
    <dbReference type="NCBI Taxonomy" id="68274"/>
    <lineage>
        <taxon>Bacteria</taxon>
        <taxon>Bacillati</taxon>
        <taxon>Actinomycetota</taxon>
        <taxon>Actinomycetes</taxon>
        <taxon>Kitasatosporales</taxon>
        <taxon>Streptomycetaceae</taxon>
        <taxon>Streptomyces</taxon>
        <taxon>Streptomyces aurantiacus group</taxon>
    </lineage>
</organism>
<gene>
    <name evidence="1" type="ORF">OG288_43910</name>
</gene>